<dbReference type="Gene3D" id="2.70.98.30">
    <property type="entry name" value="Golgi alpha-mannosidase II, domain 4"/>
    <property type="match status" value="1"/>
</dbReference>
<dbReference type="PANTHER" id="PTHR46017:SF2">
    <property type="entry name" value="MANNOSYLGLYCERATE HYDROLASE"/>
    <property type="match status" value="1"/>
</dbReference>
<accession>A0A917FJR8</accession>
<dbReference type="AlphaFoldDB" id="A0A917FJR8"/>
<sequence length="351" mass="39460">MGIYEDCGDLGNEYIFRQPDNDIPLTTKGLPARISLVEHEPYRITYEIVHDWSIPAAADASFEEEKRRMIPFRQRQALRASEHLPLRIMTRVSLEASGKGLLVSSSFVNQAKDHRLRVLFPTGLAAASHLADSVFEVAERDIHPAADWMNPSHAQHQQAFVSVSGSKAGLTVANKGLNEYEVLRDGMNTIAVTLLRCVSELGDWGVFPTPEAQCLGEHTVEFAVCPHSGNAIEAETFAWAYQYQAPWFGLQTEWQQGPLPATYQPLCWEGRSLALSAFKMSQEHDDVLLRWYNLAHEDRELAVQTYFPLEGLYTSDILERRKSPVHVDQGKFHTTVGKARIISYALSPLQP</sequence>
<gene>
    <name evidence="3" type="ORF">GCM10010912_38180</name>
</gene>
<dbReference type="Gene3D" id="2.60.40.2220">
    <property type="match status" value="1"/>
</dbReference>
<evidence type="ECO:0000313" key="3">
    <source>
        <dbReference type="EMBL" id="GGF89407.1"/>
    </source>
</evidence>
<dbReference type="Pfam" id="PF17677">
    <property type="entry name" value="Glyco_hydro38C2"/>
    <property type="match status" value="1"/>
</dbReference>
<dbReference type="PANTHER" id="PTHR46017">
    <property type="entry name" value="ALPHA-MANNOSIDASE 2C1"/>
    <property type="match status" value="1"/>
</dbReference>
<dbReference type="GO" id="GO:0009313">
    <property type="term" value="P:oligosaccharide catabolic process"/>
    <property type="evidence" value="ECO:0007669"/>
    <property type="project" value="TreeGrafter"/>
</dbReference>
<dbReference type="InterPro" id="IPR011682">
    <property type="entry name" value="Glyco_hydro_38_C"/>
</dbReference>
<evidence type="ECO:0008006" key="5">
    <source>
        <dbReference type="Google" id="ProtNLM"/>
    </source>
</evidence>
<dbReference type="InterPro" id="IPR041147">
    <property type="entry name" value="GH38_C"/>
</dbReference>
<dbReference type="InterPro" id="IPR011013">
    <property type="entry name" value="Gal_mutarotase_sf_dom"/>
</dbReference>
<proteinExistence type="predicted"/>
<keyword evidence="4" id="KW-1185">Reference proteome</keyword>
<dbReference type="EMBL" id="BMKR01000016">
    <property type="protein sequence ID" value="GGF89407.1"/>
    <property type="molecule type" value="Genomic_DNA"/>
</dbReference>
<name>A0A917FJR8_9BACL</name>
<comment type="caution">
    <text evidence="3">The sequence shown here is derived from an EMBL/GenBank/DDBJ whole genome shotgun (WGS) entry which is preliminary data.</text>
</comment>
<dbReference type="GO" id="GO:0006013">
    <property type="term" value="P:mannose metabolic process"/>
    <property type="evidence" value="ECO:0007669"/>
    <property type="project" value="InterPro"/>
</dbReference>
<evidence type="ECO:0000259" key="2">
    <source>
        <dbReference type="Pfam" id="PF17677"/>
    </source>
</evidence>
<protein>
    <recommendedName>
        <fullName evidence="5">Glycosyl hydrolase family 38 C-terminal domain-containing protein</fullName>
    </recommendedName>
</protein>
<dbReference type="GO" id="GO:0004559">
    <property type="term" value="F:alpha-mannosidase activity"/>
    <property type="evidence" value="ECO:0007669"/>
    <property type="project" value="InterPro"/>
</dbReference>
<feature type="domain" description="Glycosyl hydrolase family 38 C-terminal" evidence="1">
    <location>
        <begin position="2"/>
        <end position="198"/>
    </location>
</feature>
<reference evidence="3" key="1">
    <citation type="journal article" date="2014" name="Int. J. Syst. Evol. Microbiol.">
        <title>Complete genome sequence of Corynebacterium casei LMG S-19264T (=DSM 44701T), isolated from a smear-ripened cheese.</title>
        <authorList>
            <consortium name="US DOE Joint Genome Institute (JGI-PGF)"/>
            <person name="Walter F."/>
            <person name="Albersmeier A."/>
            <person name="Kalinowski J."/>
            <person name="Ruckert C."/>
        </authorList>
    </citation>
    <scope>NUCLEOTIDE SEQUENCE</scope>
    <source>
        <strain evidence="3">CGMCC 1.16134</strain>
    </source>
</reference>
<dbReference type="RefSeq" id="WP_189027673.1">
    <property type="nucleotide sequence ID" value="NZ_BMKR01000016.1"/>
</dbReference>
<feature type="domain" description="Glycosyl hydrolases family 38 C-terminal" evidence="2">
    <location>
        <begin position="273"/>
        <end position="344"/>
    </location>
</feature>
<evidence type="ECO:0000313" key="4">
    <source>
        <dbReference type="Proteomes" id="UP000637643"/>
    </source>
</evidence>
<dbReference type="SUPFAM" id="SSF74650">
    <property type="entry name" value="Galactose mutarotase-like"/>
    <property type="match status" value="1"/>
</dbReference>
<evidence type="ECO:0000259" key="1">
    <source>
        <dbReference type="Pfam" id="PF07748"/>
    </source>
</evidence>
<organism evidence="3 4">
    <name type="scientific">Paenibacillus albidus</name>
    <dbReference type="NCBI Taxonomy" id="2041023"/>
    <lineage>
        <taxon>Bacteria</taxon>
        <taxon>Bacillati</taxon>
        <taxon>Bacillota</taxon>
        <taxon>Bacilli</taxon>
        <taxon>Bacillales</taxon>
        <taxon>Paenibacillaceae</taxon>
        <taxon>Paenibacillus</taxon>
    </lineage>
</organism>
<dbReference type="Proteomes" id="UP000637643">
    <property type="component" value="Unassembled WGS sequence"/>
</dbReference>
<dbReference type="GO" id="GO:0030246">
    <property type="term" value="F:carbohydrate binding"/>
    <property type="evidence" value="ECO:0007669"/>
    <property type="project" value="InterPro"/>
</dbReference>
<dbReference type="Pfam" id="PF07748">
    <property type="entry name" value="Glyco_hydro_38C"/>
    <property type="match status" value="1"/>
</dbReference>
<reference evidence="3" key="2">
    <citation type="submission" date="2020-09" db="EMBL/GenBank/DDBJ databases">
        <authorList>
            <person name="Sun Q."/>
            <person name="Zhou Y."/>
        </authorList>
    </citation>
    <scope>NUCLEOTIDE SEQUENCE</scope>
    <source>
        <strain evidence="3">CGMCC 1.16134</strain>
    </source>
</reference>